<reference evidence="1 2" key="1">
    <citation type="submission" date="2019-02" db="EMBL/GenBank/DDBJ databases">
        <title>Genome sequencing of the rare red list fungi Phellinidium pouzarii.</title>
        <authorList>
            <person name="Buettner E."/>
            <person name="Kellner H."/>
        </authorList>
    </citation>
    <scope>NUCLEOTIDE SEQUENCE [LARGE SCALE GENOMIC DNA]</scope>
    <source>
        <strain evidence="1 2">DSM 108285</strain>
    </source>
</reference>
<proteinExistence type="predicted"/>
<dbReference type="InterPro" id="IPR023674">
    <property type="entry name" value="Ribosomal_uL1-like"/>
</dbReference>
<sequence length="235" mass="25048">MKAHCPLLTEHKVQCTLAAIVEDTDCMLKEEVAWGTIGVLSMENQRFFGGPGLSKAGKFPTPVSHAKDLNNNTEVHSTIKFQLKKVLGNVMLAINFLVSLVKKIWQNIGLLHIKPTVVQLHCMANPVPVPFVDHTGMLRDVCMEQPINGHGSIVSAIGAGIMAVISAIAGVLEAIVSAIVGPTSFLLNRSSWPSSPSLNVSSAAAASLVVGARGARQEVEVSDVDVEAWAQPTKR</sequence>
<accession>A0A4S4L3P0</accession>
<dbReference type="Proteomes" id="UP000308199">
    <property type="component" value="Unassembled WGS sequence"/>
</dbReference>
<dbReference type="AlphaFoldDB" id="A0A4S4L3P0"/>
<evidence type="ECO:0000313" key="2">
    <source>
        <dbReference type="Proteomes" id="UP000308199"/>
    </source>
</evidence>
<keyword evidence="2" id="KW-1185">Reference proteome</keyword>
<protein>
    <submittedName>
        <fullName evidence="1">Uncharacterized protein</fullName>
    </submittedName>
</protein>
<evidence type="ECO:0000313" key="1">
    <source>
        <dbReference type="EMBL" id="THH06002.1"/>
    </source>
</evidence>
<organism evidence="1 2">
    <name type="scientific">Phellinidium pouzarii</name>
    <dbReference type="NCBI Taxonomy" id="167371"/>
    <lineage>
        <taxon>Eukaryota</taxon>
        <taxon>Fungi</taxon>
        <taxon>Dikarya</taxon>
        <taxon>Basidiomycota</taxon>
        <taxon>Agaricomycotina</taxon>
        <taxon>Agaricomycetes</taxon>
        <taxon>Hymenochaetales</taxon>
        <taxon>Hymenochaetaceae</taxon>
        <taxon>Phellinidium</taxon>
    </lineage>
</organism>
<dbReference type="EMBL" id="SGPK01000223">
    <property type="protein sequence ID" value="THH06002.1"/>
    <property type="molecule type" value="Genomic_DNA"/>
</dbReference>
<name>A0A4S4L3P0_9AGAM</name>
<comment type="caution">
    <text evidence="1">The sequence shown here is derived from an EMBL/GenBank/DDBJ whole genome shotgun (WGS) entry which is preliminary data.</text>
</comment>
<gene>
    <name evidence="1" type="ORF">EW145_g4390</name>
</gene>
<dbReference type="SUPFAM" id="SSF56808">
    <property type="entry name" value="Ribosomal protein L1"/>
    <property type="match status" value="1"/>
</dbReference>
<dbReference type="OrthoDB" id="2449818at2759"/>